<dbReference type="OMA" id="INGCDIT"/>
<evidence type="ECO:0000313" key="6">
    <source>
        <dbReference type="Proteomes" id="UP000694843"/>
    </source>
</evidence>
<evidence type="ECO:0000256" key="1">
    <source>
        <dbReference type="ARBA" id="ARBA00022741"/>
    </source>
</evidence>
<reference evidence="7" key="1">
    <citation type="submission" date="2025-08" db="UniProtKB">
        <authorList>
            <consortium name="RefSeq"/>
        </authorList>
    </citation>
    <scope>IDENTIFICATION</scope>
    <source>
        <tissue evidence="7">Whole organism</tissue>
    </source>
</reference>
<dbReference type="GeneID" id="108673654"/>
<protein>
    <submittedName>
        <fullName evidence="7">Atlastin-2-like</fullName>
    </submittedName>
</protein>
<feature type="region of interest" description="Disordered" evidence="4">
    <location>
        <begin position="305"/>
        <end position="342"/>
    </location>
</feature>
<dbReference type="Gene3D" id="3.40.50.300">
    <property type="entry name" value="P-loop containing nucleotide triphosphate hydrolases"/>
    <property type="match status" value="1"/>
</dbReference>
<dbReference type="OrthoDB" id="7788754at2759"/>
<evidence type="ECO:0000259" key="5">
    <source>
        <dbReference type="PROSITE" id="PS51715"/>
    </source>
</evidence>
<dbReference type="KEGG" id="hazt:108673654"/>
<feature type="compositionally biased region" description="Basic and acidic residues" evidence="4">
    <location>
        <begin position="315"/>
        <end position="328"/>
    </location>
</feature>
<evidence type="ECO:0000256" key="2">
    <source>
        <dbReference type="ARBA" id="ARBA00023134"/>
    </source>
</evidence>
<evidence type="ECO:0000256" key="4">
    <source>
        <dbReference type="SAM" id="MobiDB-lite"/>
    </source>
</evidence>
<name>A0A979FLP8_HYAAZ</name>
<dbReference type="PROSITE" id="PS51715">
    <property type="entry name" value="G_GB1_RHD3"/>
    <property type="match status" value="1"/>
</dbReference>
<evidence type="ECO:0000256" key="3">
    <source>
        <dbReference type="PROSITE-ProRule" id="PRU01052"/>
    </source>
</evidence>
<keyword evidence="2" id="KW-0342">GTP-binding</keyword>
<dbReference type="Proteomes" id="UP000694843">
    <property type="component" value="Unplaced"/>
</dbReference>
<dbReference type="Pfam" id="PF02263">
    <property type="entry name" value="GBP"/>
    <property type="match status" value="1"/>
</dbReference>
<keyword evidence="6" id="KW-1185">Reference proteome</keyword>
<feature type="domain" description="GB1/RHD3-type G" evidence="5">
    <location>
        <begin position="36"/>
        <end position="299"/>
    </location>
</feature>
<dbReference type="InterPro" id="IPR030386">
    <property type="entry name" value="G_GB1_RHD3_dom"/>
</dbReference>
<dbReference type="InterPro" id="IPR015894">
    <property type="entry name" value="Guanylate-bd_N"/>
</dbReference>
<evidence type="ECO:0000313" key="7">
    <source>
        <dbReference type="RefSeq" id="XP_047737960.1"/>
    </source>
</evidence>
<proteinExistence type="inferred from homology"/>
<keyword evidence="1" id="KW-0547">Nucleotide-binding</keyword>
<dbReference type="GO" id="GO:0005525">
    <property type="term" value="F:GTP binding"/>
    <property type="evidence" value="ECO:0007669"/>
    <property type="project" value="UniProtKB-KW"/>
</dbReference>
<dbReference type="PANTHER" id="PTHR10751">
    <property type="entry name" value="GUANYLATE BINDING PROTEIN"/>
    <property type="match status" value="1"/>
</dbReference>
<dbReference type="GO" id="GO:0003924">
    <property type="term" value="F:GTPase activity"/>
    <property type="evidence" value="ECO:0007669"/>
    <property type="project" value="InterPro"/>
</dbReference>
<dbReference type="RefSeq" id="XP_047737960.1">
    <property type="nucleotide sequence ID" value="XM_047882004.1"/>
</dbReference>
<dbReference type="AlphaFoldDB" id="A0A979FLP8"/>
<organism evidence="6 7">
    <name type="scientific">Hyalella azteca</name>
    <name type="common">Amphipod</name>
    <dbReference type="NCBI Taxonomy" id="294128"/>
    <lineage>
        <taxon>Eukaryota</taxon>
        <taxon>Metazoa</taxon>
        <taxon>Ecdysozoa</taxon>
        <taxon>Arthropoda</taxon>
        <taxon>Crustacea</taxon>
        <taxon>Multicrustacea</taxon>
        <taxon>Malacostraca</taxon>
        <taxon>Eumalacostraca</taxon>
        <taxon>Peracarida</taxon>
        <taxon>Amphipoda</taxon>
        <taxon>Senticaudata</taxon>
        <taxon>Talitrida</taxon>
        <taxon>Talitroidea</taxon>
        <taxon>Hyalellidae</taxon>
        <taxon>Hyalella</taxon>
    </lineage>
</organism>
<sequence length="342" mass="37957">MSGHPVAIVVQNKETREFALDEAALRGVLLRPEVGDKPVCVVAVAGAFRTGKSFLLNFLVKYCVNEGSPNWLGDPSQPLEGFVWSRGMEGQTAGIYIWSKPFTIYDKPSGKEVAVILMDTQGTFDTQTSLRVCLVGSYLLYQRQQDLLITLLTSSVTVYNLMNNIREDDLMNLQTFSTYGASAQKEIKESRAFQNLLFLVRDWNFPQQHPCGHEGGQVVLEKVLGQLGEKAEKPMHESARQRLRQGLRQSFEKLECYLMPHIGSGPAEDSNFDGRPNQLSPKFVEHIKLLVPRLLAPERLVVKRSAARRGQPATGDRRAGGLHQDLHGDLQGGKTGGTHQSG</sequence>
<accession>A0A979FLP8</accession>
<gene>
    <name evidence="7" type="primary">LOC108673654</name>
</gene>
<comment type="similarity">
    <text evidence="3">Belongs to the TRAFAC class dynamin-like GTPase superfamily. GB1/RHD3 GTPase family.</text>
</comment>
<dbReference type="SUPFAM" id="SSF52540">
    <property type="entry name" value="P-loop containing nucleoside triphosphate hydrolases"/>
    <property type="match status" value="1"/>
</dbReference>
<dbReference type="InterPro" id="IPR027417">
    <property type="entry name" value="P-loop_NTPase"/>
</dbReference>